<dbReference type="Proteomes" id="UP000824120">
    <property type="component" value="Chromosome 10"/>
</dbReference>
<gene>
    <name evidence="1" type="ORF">H5410_050391</name>
</gene>
<evidence type="ECO:0000313" key="2">
    <source>
        <dbReference type="Proteomes" id="UP000824120"/>
    </source>
</evidence>
<dbReference type="PANTHER" id="PTHR47481">
    <property type="match status" value="1"/>
</dbReference>
<keyword evidence="2" id="KW-1185">Reference proteome</keyword>
<evidence type="ECO:0000313" key="1">
    <source>
        <dbReference type="EMBL" id="KAG5579764.1"/>
    </source>
</evidence>
<dbReference type="PANTHER" id="PTHR47481:SF31">
    <property type="entry name" value="OS01G0873500 PROTEIN"/>
    <property type="match status" value="1"/>
</dbReference>
<dbReference type="AlphaFoldDB" id="A0A9J5WXG8"/>
<dbReference type="OrthoDB" id="1845088at2759"/>
<accession>A0A9J5WXG8</accession>
<organism evidence="1 2">
    <name type="scientific">Solanum commersonii</name>
    <name type="common">Commerson's wild potato</name>
    <name type="synonym">Commerson's nightshade</name>
    <dbReference type="NCBI Taxonomy" id="4109"/>
    <lineage>
        <taxon>Eukaryota</taxon>
        <taxon>Viridiplantae</taxon>
        <taxon>Streptophyta</taxon>
        <taxon>Embryophyta</taxon>
        <taxon>Tracheophyta</taxon>
        <taxon>Spermatophyta</taxon>
        <taxon>Magnoliopsida</taxon>
        <taxon>eudicotyledons</taxon>
        <taxon>Gunneridae</taxon>
        <taxon>Pentapetalae</taxon>
        <taxon>asterids</taxon>
        <taxon>lamiids</taxon>
        <taxon>Solanales</taxon>
        <taxon>Solanaceae</taxon>
        <taxon>Solanoideae</taxon>
        <taxon>Solaneae</taxon>
        <taxon>Solanum</taxon>
    </lineage>
</organism>
<dbReference type="EMBL" id="JACXVP010000010">
    <property type="protein sequence ID" value="KAG5579764.1"/>
    <property type="molecule type" value="Genomic_DNA"/>
</dbReference>
<reference evidence="1 2" key="1">
    <citation type="submission" date="2020-09" db="EMBL/GenBank/DDBJ databases">
        <title>De no assembly of potato wild relative species, Solanum commersonii.</title>
        <authorList>
            <person name="Cho K."/>
        </authorList>
    </citation>
    <scope>NUCLEOTIDE SEQUENCE [LARGE SCALE GENOMIC DNA]</scope>
    <source>
        <strain evidence="1">LZ3.2</strain>
        <tissue evidence="1">Leaf</tissue>
    </source>
</reference>
<comment type="caution">
    <text evidence="1">The sequence shown here is derived from an EMBL/GenBank/DDBJ whole genome shotgun (WGS) entry which is preliminary data.</text>
</comment>
<proteinExistence type="predicted"/>
<dbReference type="Pfam" id="PF14223">
    <property type="entry name" value="Retrotran_gag_2"/>
    <property type="match status" value="1"/>
</dbReference>
<protein>
    <submittedName>
        <fullName evidence="1">Uncharacterized protein</fullName>
    </submittedName>
</protein>
<name>A0A9J5WXG8_SOLCO</name>
<sequence length="231" mass="25740">MWLSKLLPSFVPTSSAITILHLLNPHLHVASGSPTPVFSIPPLPSFSPPLSLQNVGPSILPGSSIGQISLPSLPPHTGTIEPTIPSPFHYVATLAVPNITNLVTIKLNFVEDYLTWHTQFTCLLISYELLGFVDGSTPQPTQFLCHVSGNQQVSPLYRSWVRVDQSARSWLFATLSREVLVDVHLLLTSRDIWLTLHRRFMDASQAKSIELKHQLTTMRKSDSLSINQYLR</sequence>